<name>A0AA37PAN2_9PEZI</name>
<dbReference type="GeneID" id="73329669"/>
<reference evidence="2 3" key="1">
    <citation type="submission" date="2022-03" db="EMBL/GenBank/DDBJ databases">
        <title>Genome data of Colletotrichum spp.</title>
        <authorList>
            <person name="Utami Y.D."/>
            <person name="Hiruma K."/>
        </authorList>
    </citation>
    <scope>NUCLEOTIDE SEQUENCE [LARGE SCALE GENOMIC DNA]</scope>
    <source>
        <strain evidence="2 3">MAFF 239500</strain>
    </source>
</reference>
<sequence>MGQSSADVPNPMPSSVGALAPMHVLRARRLEEPRMASGSVHGTASANGVECSFQLPKPVAANREVELTTHTTLLETQPGKEQAP</sequence>
<evidence type="ECO:0000313" key="2">
    <source>
        <dbReference type="EMBL" id="GKT48686.1"/>
    </source>
</evidence>
<protein>
    <submittedName>
        <fullName evidence="2">Uncharacterized protein</fullName>
    </submittedName>
</protein>
<proteinExistence type="predicted"/>
<accession>A0AA37PAN2</accession>
<dbReference type="AlphaFoldDB" id="A0AA37PAN2"/>
<gene>
    <name evidence="2" type="ORF">ColSpa_08867</name>
</gene>
<evidence type="ECO:0000313" key="3">
    <source>
        <dbReference type="Proteomes" id="UP001055115"/>
    </source>
</evidence>
<evidence type="ECO:0000256" key="1">
    <source>
        <dbReference type="SAM" id="MobiDB-lite"/>
    </source>
</evidence>
<organism evidence="2 3">
    <name type="scientific">Colletotrichum spaethianum</name>
    <dbReference type="NCBI Taxonomy" id="700344"/>
    <lineage>
        <taxon>Eukaryota</taxon>
        <taxon>Fungi</taxon>
        <taxon>Dikarya</taxon>
        <taxon>Ascomycota</taxon>
        <taxon>Pezizomycotina</taxon>
        <taxon>Sordariomycetes</taxon>
        <taxon>Hypocreomycetidae</taxon>
        <taxon>Glomerellales</taxon>
        <taxon>Glomerellaceae</taxon>
        <taxon>Colletotrichum</taxon>
        <taxon>Colletotrichum spaethianum species complex</taxon>
    </lineage>
</organism>
<dbReference type="EMBL" id="BQXU01000025">
    <property type="protein sequence ID" value="GKT48686.1"/>
    <property type="molecule type" value="Genomic_DNA"/>
</dbReference>
<comment type="caution">
    <text evidence="2">The sequence shown here is derived from an EMBL/GenBank/DDBJ whole genome shotgun (WGS) entry which is preliminary data.</text>
</comment>
<keyword evidence="3" id="KW-1185">Reference proteome</keyword>
<feature type="region of interest" description="Disordered" evidence="1">
    <location>
        <begin position="1"/>
        <end position="20"/>
    </location>
</feature>
<dbReference type="RefSeq" id="XP_049131036.1">
    <property type="nucleotide sequence ID" value="XM_049275079.1"/>
</dbReference>
<dbReference type="Proteomes" id="UP001055115">
    <property type="component" value="Unassembled WGS sequence"/>
</dbReference>